<organism evidence="9 10">
    <name type="scientific">Halomicrobium zhouii</name>
    <dbReference type="NCBI Taxonomy" id="767519"/>
    <lineage>
        <taxon>Archaea</taxon>
        <taxon>Methanobacteriati</taxon>
        <taxon>Methanobacteriota</taxon>
        <taxon>Stenosarchaea group</taxon>
        <taxon>Halobacteria</taxon>
        <taxon>Halobacteriales</taxon>
        <taxon>Haloarculaceae</taxon>
        <taxon>Halomicrobium</taxon>
    </lineage>
</organism>
<dbReference type="GO" id="GO:0097506">
    <property type="term" value="F:deaminated base DNA N-glycosylase activity"/>
    <property type="evidence" value="ECO:0007669"/>
    <property type="project" value="UniProtKB-ARBA"/>
</dbReference>
<evidence type="ECO:0000256" key="6">
    <source>
        <dbReference type="ARBA" id="ARBA00023014"/>
    </source>
</evidence>
<dbReference type="PANTHER" id="PTHR33693:SF1">
    <property type="entry name" value="TYPE-4 URACIL-DNA GLYCOSYLASE"/>
    <property type="match status" value="1"/>
</dbReference>
<keyword evidence="1" id="KW-0004">4Fe-4S</keyword>
<dbReference type="InterPro" id="IPR036895">
    <property type="entry name" value="Uracil-DNA_glycosylase-like_sf"/>
</dbReference>
<dbReference type="GO" id="GO:0046872">
    <property type="term" value="F:metal ion binding"/>
    <property type="evidence" value="ECO:0007669"/>
    <property type="project" value="UniProtKB-KW"/>
</dbReference>
<evidence type="ECO:0000256" key="1">
    <source>
        <dbReference type="ARBA" id="ARBA00022485"/>
    </source>
</evidence>
<keyword evidence="2" id="KW-0479">Metal-binding</keyword>
<keyword evidence="7" id="KW-0234">DNA repair</keyword>
<evidence type="ECO:0000256" key="3">
    <source>
        <dbReference type="ARBA" id="ARBA00022763"/>
    </source>
</evidence>
<dbReference type="Gene3D" id="3.40.470.10">
    <property type="entry name" value="Uracil-DNA glycosylase-like domain"/>
    <property type="match status" value="1"/>
</dbReference>
<feature type="domain" description="Uracil-DNA glycosylase-like" evidence="8">
    <location>
        <begin position="36"/>
        <end position="202"/>
    </location>
</feature>
<dbReference type="CDD" id="cd10030">
    <property type="entry name" value="UDG-F4_TTUDGA_SPO1dp_like"/>
    <property type="match status" value="1"/>
</dbReference>
<proteinExistence type="predicted"/>
<dbReference type="AlphaFoldDB" id="A0A1I6K2I5"/>
<dbReference type="InterPro" id="IPR005122">
    <property type="entry name" value="Uracil-DNA_glycosylase-like"/>
</dbReference>
<accession>A0A1I6K2I5</accession>
<evidence type="ECO:0000313" key="9">
    <source>
        <dbReference type="EMBL" id="SFR85020.1"/>
    </source>
</evidence>
<evidence type="ECO:0000259" key="8">
    <source>
        <dbReference type="SMART" id="SM00986"/>
    </source>
</evidence>
<dbReference type="PANTHER" id="PTHR33693">
    <property type="entry name" value="TYPE-5 URACIL-DNA GLYCOSYLASE"/>
    <property type="match status" value="1"/>
</dbReference>
<name>A0A1I6K2I5_9EURY</name>
<keyword evidence="3" id="KW-0227">DNA damage</keyword>
<reference evidence="9 10" key="1">
    <citation type="submission" date="2016-10" db="EMBL/GenBank/DDBJ databases">
        <authorList>
            <person name="de Groot N.N."/>
        </authorList>
    </citation>
    <scope>NUCLEOTIDE SEQUENCE [LARGE SCALE GENOMIC DNA]</scope>
    <source>
        <strain evidence="9 10">CGMCC 1.10457</strain>
    </source>
</reference>
<gene>
    <name evidence="9" type="ORF">SAMN05216559_0019</name>
</gene>
<dbReference type="SMART" id="SM00987">
    <property type="entry name" value="UreE_C"/>
    <property type="match status" value="1"/>
</dbReference>
<evidence type="ECO:0000256" key="4">
    <source>
        <dbReference type="ARBA" id="ARBA00022801"/>
    </source>
</evidence>
<dbReference type="EMBL" id="FOZK01000001">
    <property type="protein sequence ID" value="SFR85020.1"/>
    <property type="molecule type" value="Genomic_DNA"/>
</dbReference>
<dbReference type="SMART" id="SM00986">
    <property type="entry name" value="UDG"/>
    <property type="match status" value="1"/>
</dbReference>
<dbReference type="STRING" id="767519.SAMN05216559_0019"/>
<keyword evidence="6" id="KW-0411">Iron-sulfur</keyword>
<evidence type="ECO:0000256" key="2">
    <source>
        <dbReference type="ARBA" id="ARBA00022723"/>
    </source>
</evidence>
<dbReference type="Proteomes" id="UP000199062">
    <property type="component" value="Unassembled WGS sequence"/>
</dbReference>
<dbReference type="Pfam" id="PF03167">
    <property type="entry name" value="UDG"/>
    <property type="match status" value="1"/>
</dbReference>
<keyword evidence="10" id="KW-1185">Reference proteome</keyword>
<sequence length="214" mass="23633">MSPTVPPFPDSDDRLVLAESCERCPNLVESRECISWGNGPLDAEVMVVGEAPGEGEPDVPQWQGGNWTGMSYTNRRSGKKIRTLLADAGYGHDDCFFSAAVRCHPEGNRDPTAAELDECRPFLREEIETIAPRAVVTTGKHATESVLAIEDEAIDGFLDSVLDPKRCPSLDATVVPILHPSYQEVWISRLGYDREAYVAEIRETLAAVDTQEWE</sequence>
<dbReference type="GO" id="GO:0051539">
    <property type="term" value="F:4 iron, 4 sulfur cluster binding"/>
    <property type="evidence" value="ECO:0007669"/>
    <property type="project" value="UniProtKB-KW"/>
</dbReference>
<dbReference type="GO" id="GO:0006281">
    <property type="term" value="P:DNA repair"/>
    <property type="evidence" value="ECO:0007669"/>
    <property type="project" value="UniProtKB-KW"/>
</dbReference>
<keyword evidence="4" id="KW-0378">Hydrolase</keyword>
<evidence type="ECO:0000256" key="5">
    <source>
        <dbReference type="ARBA" id="ARBA00023004"/>
    </source>
</evidence>
<keyword evidence="5" id="KW-0408">Iron</keyword>
<evidence type="ECO:0000313" key="10">
    <source>
        <dbReference type="Proteomes" id="UP000199062"/>
    </source>
</evidence>
<dbReference type="InterPro" id="IPR051536">
    <property type="entry name" value="UDG_Type-4/5"/>
</dbReference>
<dbReference type="SUPFAM" id="SSF52141">
    <property type="entry name" value="Uracil-DNA glycosylase-like"/>
    <property type="match status" value="1"/>
</dbReference>
<protein>
    <submittedName>
        <fullName evidence="9">DNA polymerase</fullName>
    </submittedName>
</protein>
<evidence type="ECO:0000256" key="7">
    <source>
        <dbReference type="ARBA" id="ARBA00023204"/>
    </source>
</evidence>